<comment type="caution">
    <text evidence="2">The sequence shown here is derived from an EMBL/GenBank/DDBJ whole genome shotgun (WGS) entry which is preliminary data.</text>
</comment>
<evidence type="ECO:0000256" key="1">
    <source>
        <dbReference type="ARBA" id="ARBA00022723"/>
    </source>
</evidence>
<dbReference type="EMBL" id="JBHTIK010000005">
    <property type="protein sequence ID" value="MFD0848887.1"/>
    <property type="molecule type" value="Genomic_DNA"/>
</dbReference>
<keyword evidence="1" id="KW-0479">Metal-binding</keyword>
<accession>A0ABW3C585</accession>
<keyword evidence="3" id="KW-1185">Reference proteome</keyword>
<dbReference type="PANTHER" id="PTHR34448:SF1">
    <property type="entry name" value="BLL6088 PROTEIN"/>
    <property type="match status" value="1"/>
</dbReference>
<evidence type="ECO:0000313" key="2">
    <source>
        <dbReference type="EMBL" id="MFD0848887.1"/>
    </source>
</evidence>
<sequence length="346" mass="37352">MLSDRIEGKWILMFRDVLAASGIGENSLVGIICETQSRTLNVHLVELALTMLGARSFKFVATTPRVDTIVPTRSTGTSASMAGLGPIIKGFAPCDLIVDLTVEGMLHSPELHDLLSVGLRALYILNEHPEALERLDMSPAEIAVTLRSWEILNAGKVMKIVSDAGTDLTVDMVGGHCAAATGVVDAQMPLGHWPGGLVAVSPAAGCVNGKVVVDVGDLNCTFKRYLERPITLHIEKDIIVAVEGDGVDAELFRSYSAAWNDENALTTSHLGWGTNPKARWESMAMYDKCDTNGIEARTFAGNFLLGIGASHVARRETLNHFDLPTRGATIHVDDRMVVDRGRLRVL</sequence>
<reference evidence="3" key="1">
    <citation type="journal article" date="2019" name="Int. J. Syst. Evol. Microbiol.">
        <title>The Global Catalogue of Microorganisms (GCM) 10K type strain sequencing project: providing services to taxonomists for standard genome sequencing and annotation.</title>
        <authorList>
            <consortium name="The Broad Institute Genomics Platform"/>
            <consortium name="The Broad Institute Genome Sequencing Center for Infectious Disease"/>
            <person name="Wu L."/>
            <person name="Ma J."/>
        </authorList>
    </citation>
    <scope>NUCLEOTIDE SEQUENCE [LARGE SCALE GENOMIC DNA]</scope>
    <source>
        <strain evidence="3">CCUG 52537</strain>
    </source>
</reference>
<evidence type="ECO:0008006" key="4">
    <source>
        <dbReference type="Google" id="ProtNLM"/>
    </source>
</evidence>
<dbReference type="RefSeq" id="WP_381490439.1">
    <property type="nucleotide sequence ID" value="NZ_JBHTIK010000005.1"/>
</dbReference>
<name>A0ABW3C585_SPHXN</name>
<organism evidence="2 3">
    <name type="scientific">Sphingosinicella xenopeptidilytica</name>
    <dbReference type="NCBI Taxonomy" id="364098"/>
    <lineage>
        <taxon>Bacteria</taxon>
        <taxon>Pseudomonadati</taxon>
        <taxon>Pseudomonadota</taxon>
        <taxon>Alphaproteobacteria</taxon>
        <taxon>Sphingomonadales</taxon>
        <taxon>Sphingosinicellaceae</taxon>
        <taxon>Sphingosinicella</taxon>
    </lineage>
</organism>
<dbReference type="PANTHER" id="PTHR34448">
    <property type="entry name" value="AMINOPEPTIDASE"/>
    <property type="match status" value="1"/>
</dbReference>
<dbReference type="Pfam" id="PF26233">
    <property type="entry name" value="NicX"/>
    <property type="match status" value="1"/>
</dbReference>
<protein>
    <recommendedName>
        <fullName evidence="4">Peptidase M29</fullName>
    </recommendedName>
</protein>
<gene>
    <name evidence="2" type="ORF">ACFQ00_11175</name>
</gene>
<dbReference type="Proteomes" id="UP001597124">
    <property type="component" value="Unassembled WGS sequence"/>
</dbReference>
<dbReference type="InterPro" id="IPR058739">
    <property type="entry name" value="NicX"/>
</dbReference>
<dbReference type="SUPFAM" id="SSF144052">
    <property type="entry name" value="Thermophilic metalloprotease-like"/>
    <property type="match status" value="1"/>
</dbReference>
<dbReference type="InterPro" id="IPR052170">
    <property type="entry name" value="M29_Exopeptidase"/>
</dbReference>
<proteinExistence type="predicted"/>
<evidence type="ECO:0000313" key="3">
    <source>
        <dbReference type="Proteomes" id="UP001597124"/>
    </source>
</evidence>